<keyword evidence="2" id="KW-0813">Transport</keyword>
<feature type="transmembrane region" description="Helical" evidence="10">
    <location>
        <begin position="6"/>
        <end position="27"/>
    </location>
</feature>
<evidence type="ECO:0000256" key="9">
    <source>
        <dbReference type="SAM" id="MobiDB-lite"/>
    </source>
</evidence>
<dbReference type="InterPro" id="IPR003593">
    <property type="entry name" value="AAA+_ATPase"/>
</dbReference>
<dbReference type="CDD" id="cd06581">
    <property type="entry name" value="TM_PBP1_LivM_like"/>
    <property type="match status" value="1"/>
</dbReference>
<protein>
    <submittedName>
        <fullName evidence="12">Amino acid/amide ABC transporter membrane protein</fullName>
    </submittedName>
</protein>
<feature type="domain" description="ABC transporter" evidence="11">
    <location>
        <begin position="702"/>
        <end position="948"/>
    </location>
</feature>
<dbReference type="AlphaFoldDB" id="A0A2I2KMB6"/>
<dbReference type="PROSITE" id="PS50893">
    <property type="entry name" value="ABC_TRANSPORTER_2"/>
    <property type="match status" value="1"/>
</dbReference>
<dbReference type="InterPro" id="IPR051120">
    <property type="entry name" value="ABC_AA/LPS_Transport"/>
</dbReference>
<feature type="compositionally biased region" description="Low complexity" evidence="9">
    <location>
        <begin position="675"/>
        <end position="691"/>
    </location>
</feature>
<keyword evidence="13" id="KW-1185">Reference proteome</keyword>
<comment type="subcellular location">
    <subcellularLocation>
        <location evidence="1">Cell membrane</location>
        <topology evidence="1">Multi-pass membrane protein</topology>
    </subcellularLocation>
</comment>
<reference evidence="12 13" key="1">
    <citation type="submission" date="2017-06" db="EMBL/GenBank/DDBJ databases">
        <authorList>
            <person name="Kim H.J."/>
            <person name="Triplett B.A."/>
        </authorList>
    </citation>
    <scope>NUCLEOTIDE SEQUENCE [LARGE SCALE GENOMIC DNA]</scope>
    <source>
        <strain evidence="12">FRACA_ARgP5</strain>
    </source>
</reference>
<dbReference type="GO" id="GO:0015188">
    <property type="term" value="F:L-isoleucine transmembrane transporter activity"/>
    <property type="evidence" value="ECO:0007669"/>
    <property type="project" value="TreeGrafter"/>
</dbReference>
<feature type="transmembrane region" description="Helical" evidence="10">
    <location>
        <begin position="335"/>
        <end position="353"/>
    </location>
</feature>
<dbReference type="Gene3D" id="3.40.50.300">
    <property type="entry name" value="P-loop containing nucleotide triphosphate hydrolases"/>
    <property type="match status" value="1"/>
</dbReference>
<evidence type="ECO:0000256" key="8">
    <source>
        <dbReference type="ARBA" id="ARBA00023136"/>
    </source>
</evidence>
<organism evidence="12 13">
    <name type="scientific">Frankia canadensis</name>
    <dbReference type="NCBI Taxonomy" id="1836972"/>
    <lineage>
        <taxon>Bacteria</taxon>
        <taxon>Bacillati</taxon>
        <taxon>Actinomycetota</taxon>
        <taxon>Actinomycetes</taxon>
        <taxon>Frankiales</taxon>
        <taxon>Frankiaceae</taxon>
        <taxon>Frankia</taxon>
    </lineage>
</organism>
<dbReference type="InterPro" id="IPR003439">
    <property type="entry name" value="ABC_transporter-like_ATP-bd"/>
</dbReference>
<dbReference type="InterPro" id="IPR032823">
    <property type="entry name" value="BCA_ABC_TP_C"/>
</dbReference>
<evidence type="ECO:0000256" key="2">
    <source>
        <dbReference type="ARBA" id="ARBA00022448"/>
    </source>
</evidence>
<keyword evidence="6" id="KW-0067">ATP-binding</keyword>
<evidence type="ECO:0000256" key="5">
    <source>
        <dbReference type="ARBA" id="ARBA00022741"/>
    </source>
</evidence>
<dbReference type="InterPro" id="IPR001851">
    <property type="entry name" value="ABC_transp_permease"/>
</dbReference>
<feature type="transmembrane region" description="Helical" evidence="10">
    <location>
        <begin position="360"/>
        <end position="379"/>
    </location>
</feature>
<dbReference type="Pfam" id="PF02653">
    <property type="entry name" value="BPD_transp_2"/>
    <property type="match status" value="2"/>
</dbReference>
<feature type="transmembrane region" description="Helical" evidence="10">
    <location>
        <begin position="457"/>
        <end position="476"/>
    </location>
</feature>
<feature type="transmembrane region" description="Helical" evidence="10">
    <location>
        <begin position="34"/>
        <end position="53"/>
    </location>
</feature>
<evidence type="ECO:0000259" key="11">
    <source>
        <dbReference type="PROSITE" id="PS50893"/>
    </source>
</evidence>
<dbReference type="GO" id="GO:1903805">
    <property type="term" value="P:L-valine import across plasma membrane"/>
    <property type="evidence" value="ECO:0007669"/>
    <property type="project" value="TreeGrafter"/>
</dbReference>
<dbReference type="CDD" id="cd03219">
    <property type="entry name" value="ABC_Mj1267_LivG_branched"/>
    <property type="match status" value="1"/>
</dbReference>
<dbReference type="CDD" id="cd06582">
    <property type="entry name" value="TM_PBP1_LivH_like"/>
    <property type="match status" value="1"/>
</dbReference>
<dbReference type="Pfam" id="PF00005">
    <property type="entry name" value="ABC_tran"/>
    <property type="match status" value="1"/>
</dbReference>
<feature type="transmembrane region" description="Helical" evidence="10">
    <location>
        <begin position="272"/>
        <end position="290"/>
    </location>
</feature>
<evidence type="ECO:0000256" key="1">
    <source>
        <dbReference type="ARBA" id="ARBA00004651"/>
    </source>
</evidence>
<feature type="region of interest" description="Disordered" evidence="9">
    <location>
        <begin position="635"/>
        <end position="699"/>
    </location>
</feature>
<evidence type="ECO:0000256" key="3">
    <source>
        <dbReference type="ARBA" id="ARBA00022475"/>
    </source>
</evidence>
<keyword evidence="7 10" id="KW-1133">Transmembrane helix</keyword>
<feature type="transmembrane region" description="Helical" evidence="10">
    <location>
        <begin position="581"/>
        <end position="600"/>
    </location>
</feature>
<dbReference type="GO" id="GO:0005524">
    <property type="term" value="F:ATP binding"/>
    <property type="evidence" value="ECO:0007669"/>
    <property type="project" value="UniProtKB-KW"/>
</dbReference>
<dbReference type="GO" id="GO:0005304">
    <property type="term" value="F:L-valine transmembrane transporter activity"/>
    <property type="evidence" value="ECO:0007669"/>
    <property type="project" value="TreeGrafter"/>
</dbReference>
<dbReference type="GO" id="GO:0015808">
    <property type="term" value="P:L-alanine transport"/>
    <property type="evidence" value="ECO:0007669"/>
    <property type="project" value="TreeGrafter"/>
</dbReference>
<dbReference type="SMART" id="SM00382">
    <property type="entry name" value="AAA"/>
    <property type="match status" value="1"/>
</dbReference>
<feature type="transmembrane region" description="Helical" evidence="10">
    <location>
        <begin position="59"/>
        <end position="84"/>
    </location>
</feature>
<feature type="transmembrane region" description="Helical" evidence="10">
    <location>
        <begin position="412"/>
        <end position="437"/>
    </location>
</feature>
<keyword evidence="4 10" id="KW-0812">Transmembrane</keyword>
<dbReference type="GO" id="GO:0016887">
    <property type="term" value="F:ATP hydrolysis activity"/>
    <property type="evidence" value="ECO:0007669"/>
    <property type="project" value="InterPro"/>
</dbReference>
<evidence type="ECO:0000313" key="13">
    <source>
        <dbReference type="Proteomes" id="UP000234331"/>
    </source>
</evidence>
<feature type="region of interest" description="Disordered" evidence="9">
    <location>
        <begin position="947"/>
        <end position="995"/>
    </location>
</feature>
<dbReference type="GO" id="GO:0042941">
    <property type="term" value="P:D-alanine transmembrane transport"/>
    <property type="evidence" value="ECO:0007669"/>
    <property type="project" value="TreeGrafter"/>
</dbReference>
<keyword evidence="3" id="KW-1003">Cell membrane</keyword>
<evidence type="ECO:0000256" key="6">
    <source>
        <dbReference type="ARBA" id="ARBA00022840"/>
    </source>
</evidence>
<dbReference type="EMBL" id="FZMO01000065">
    <property type="protein sequence ID" value="SNQ46808.1"/>
    <property type="molecule type" value="Genomic_DNA"/>
</dbReference>
<keyword evidence="5" id="KW-0547">Nucleotide-binding</keyword>
<dbReference type="PANTHER" id="PTHR45772:SF7">
    <property type="entry name" value="AMINO ACID ABC TRANSPORTER ATP-BINDING PROTEIN"/>
    <property type="match status" value="1"/>
</dbReference>
<feature type="transmembrane region" description="Helical" evidence="10">
    <location>
        <begin position="507"/>
        <end position="524"/>
    </location>
</feature>
<dbReference type="Proteomes" id="UP000234331">
    <property type="component" value="Unassembled WGS sequence"/>
</dbReference>
<name>A0A2I2KMB6_9ACTN</name>
<dbReference type="Pfam" id="PF12399">
    <property type="entry name" value="BCA_ABC_TP_C"/>
    <property type="match status" value="1"/>
</dbReference>
<feature type="transmembrane region" description="Helical" evidence="10">
    <location>
        <begin position="193"/>
        <end position="212"/>
    </location>
</feature>
<dbReference type="RefSeq" id="WP_101830767.1">
    <property type="nucleotide sequence ID" value="NZ_FZMO01000065.1"/>
</dbReference>
<accession>A0A2I2KMB6</accession>
<dbReference type="GO" id="GO:0015192">
    <property type="term" value="F:L-phenylalanine transmembrane transporter activity"/>
    <property type="evidence" value="ECO:0007669"/>
    <property type="project" value="TreeGrafter"/>
</dbReference>
<evidence type="ECO:0000256" key="4">
    <source>
        <dbReference type="ARBA" id="ARBA00022692"/>
    </source>
</evidence>
<dbReference type="PANTHER" id="PTHR45772">
    <property type="entry name" value="CONSERVED COMPONENT OF ABC TRANSPORTER FOR NATURAL AMINO ACIDS-RELATED"/>
    <property type="match status" value="1"/>
</dbReference>
<feature type="compositionally biased region" description="Low complexity" evidence="9">
    <location>
        <begin position="972"/>
        <end position="988"/>
    </location>
</feature>
<evidence type="ECO:0000313" key="12">
    <source>
        <dbReference type="EMBL" id="SNQ46808.1"/>
    </source>
</evidence>
<dbReference type="InterPro" id="IPR027417">
    <property type="entry name" value="P-loop_NTPase"/>
</dbReference>
<dbReference type="GO" id="GO:0005886">
    <property type="term" value="C:plasma membrane"/>
    <property type="evidence" value="ECO:0007669"/>
    <property type="project" value="UniProtKB-SubCell"/>
</dbReference>
<keyword evidence="8 10" id="KW-0472">Membrane</keyword>
<sequence>MNDLLPFVVSGIAIGAVYGLTGTGLVLTYKTSGIFNFGHGALATAAAYLFYWLHVDQKVGWEISAVIAVLVAGPLMGLGMELVSRRLAPQRNAMKIVGTIGLILLVQGLGTIKYGPDSINVPNFLPGGSHGFELGGTHVRYKYVFVAAIAVVLVAALYALFRFTRIGLAMRAVVDDPALLDLLGTNPARVRRAAWITGSTLAALSGVLVLPLVGLEPIFLTFLVVEALGAAAFGGFSNIPLTFLGGIVIGVGSDITKNYVVDVTWLGGLPPSLPFVALFVILLVLPRRRLLPPTRHEVRPRLQRHAPARVRAGTGALVLVPLLLVPTFAGSDLTFYTVGLTQVVMLLSLGLLVRTSGQVSLCHSAFAAIGAVVFSQFAVDHHLPWLLAALLAALVVVPVGALLALPAIRLSGLFLALATLAFGIMIERLFYAQGFMFTPTGSGRTMPRPSFASGDNAYYYLVLGFVVVVSLLMVAVHQARLGRVLRGMSESPVAVSTLGQSTKVTRMIVFCISAFVAGLSGILYGTTVGSASTTDVHFSSFNSVVLLAILALAPFGEPWYALFAGLVAIIPAYIPGSNTPYVLNAIFGISAVAVAMQGGTPGMPPRLRAALERLGQPRGRLVPAAAGAGSAVTVPVAPVPATEPRAESRATDAGAAETAGSDITASEPEAEASEPEATASEPEAEATETATGAGRSAGDRGLRVEDLTVRFGGLVAVRDLTLLAPPGQITGLIGPNGAGKTTTFNACTGLNRPTSGRVLFGERDISHASQATRGRAGIGRTFQIMELAESLTVAENVALGRECGLAGAGVLSQLLARPTEARDTATATAAALELCGITDIADRQVGGLSTGQRRLVELARCLAGPFTMLLLDEPSSGLDRTETEAFAEVLERVVADRGIGILLVEHDMALVMRICRYIYVLDFGELLFEGDPGAVRASERVRTAYLGAGAEQSAPAGSSDTGPDGSRPDGDPPLVAAAAEPEPAVAQATSARETP</sequence>
<dbReference type="OrthoDB" id="3396710at2"/>
<evidence type="ECO:0000256" key="7">
    <source>
        <dbReference type="ARBA" id="ARBA00022989"/>
    </source>
</evidence>
<dbReference type="InterPro" id="IPR043428">
    <property type="entry name" value="LivM-like"/>
</dbReference>
<feature type="transmembrane region" description="Helical" evidence="10">
    <location>
        <begin position="385"/>
        <end position="405"/>
    </location>
</feature>
<dbReference type="SUPFAM" id="SSF52540">
    <property type="entry name" value="P-loop containing nucleoside triphosphate hydrolases"/>
    <property type="match status" value="1"/>
</dbReference>
<feature type="transmembrane region" description="Helical" evidence="10">
    <location>
        <begin position="143"/>
        <end position="161"/>
    </location>
</feature>
<evidence type="ECO:0000256" key="10">
    <source>
        <dbReference type="SAM" id="Phobius"/>
    </source>
</evidence>
<feature type="transmembrane region" description="Helical" evidence="10">
    <location>
        <begin position="310"/>
        <end position="329"/>
    </location>
</feature>
<gene>
    <name evidence="12" type="ORF">FRACA_1570001</name>
</gene>
<proteinExistence type="predicted"/>
<dbReference type="GO" id="GO:1903806">
    <property type="term" value="P:L-isoleucine import across plasma membrane"/>
    <property type="evidence" value="ECO:0007669"/>
    <property type="project" value="TreeGrafter"/>
</dbReference>